<keyword evidence="6" id="KW-0804">Transcription</keyword>
<dbReference type="GO" id="GO:0045944">
    <property type="term" value="P:positive regulation of transcription by RNA polymerase II"/>
    <property type="evidence" value="ECO:0007669"/>
    <property type="project" value="TreeGrafter"/>
</dbReference>
<dbReference type="InterPro" id="IPR035500">
    <property type="entry name" value="NHR-like_dom_sf"/>
</dbReference>
<organism evidence="9">
    <name type="scientific">Oppiella nova</name>
    <dbReference type="NCBI Taxonomy" id="334625"/>
    <lineage>
        <taxon>Eukaryota</taxon>
        <taxon>Metazoa</taxon>
        <taxon>Ecdysozoa</taxon>
        <taxon>Arthropoda</taxon>
        <taxon>Chelicerata</taxon>
        <taxon>Arachnida</taxon>
        <taxon>Acari</taxon>
        <taxon>Acariformes</taxon>
        <taxon>Sarcoptiformes</taxon>
        <taxon>Oribatida</taxon>
        <taxon>Brachypylina</taxon>
        <taxon>Oppioidea</taxon>
        <taxon>Oppiidae</taxon>
        <taxon>Oppiella</taxon>
    </lineage>
</organism>
<evidence type="ECO:0000313" key="9">
    <source>
        <dbReference type="EMBL" id="CAD7664398.1"/>
    </source>
</evidence>
<name>A0A7R9R0S4_9ACAR</name>
<keyword evidence="4" id="KW-0805">Transcription regulation</keyword>
<keyword evidence="5" id="KW-0238">DNA-binding</keyword>
<reference evidence="9" key="1">
    <citation type="submission" date="2020-11" db="EMBL/GenBank/DDBJ databases">
        <authorList>
            <person name="Tran Van P."/>
        </authorList>
    </citation>
    <scope>NUCLEOTIDE SEQUENCE</scope>
</reference>
<gene>
    <name evidence="9" type="ORF">ONB1V03_LOCUS20956</name>
</gene>
<dbReference type="GO" id="GO:0004879">
    <property type="term" value="F:nuclear receptor activity"/>
    <property type="evidence" value="ECO:0007669"/>
    <property type="project" value="TreeGrafter"/>
</dbReference>
<dbReference type="GO" id="GO:0000122">
    <property type="term" value="P:negative regulation of transcription by RNA polymerase II"/>
    <property type="evidence" value="ECO:0007669"/>
    <property type="project" value="TreeGrafter"/>
</dbReference>
<dbReference type="PROSITE" id="PS51843">
    <property type="entry name" value="NR_LBD"/>
    <property type="match status" value="1"/>
</dbReference>
<dbReference type="InterPro" id="IPR050234">
    <property type="entry name" value="Nuclear_hormone_rcpt_NR1"/>
</dbReference>
<proteinExistence type="predicted"/>
<evidence type="ECO:0000256" key="7">
    <source>
        <dbReference type="ARBA" id="ARBA00023170"/>
    </source>
</evidence>
<evidence type="ECO:0000256" key="5">
    <source>
        <dbReference type="ARBA" id="ARBA00023125"/>
    </source>
</evidence>
<dbReference type="SUPFAM" id="SSF48508">
    <property type="entry name" value="Nuclear receptor ligand-binding domain"/>
    <property type="match status" value="1"/>
</dbReference>
<dbReference type="GO" id="GO:0008270">
    <property type="term" value="F:zinc ion binding"/>
    <property type="evidence" value="ECO:0007669"/>
    <property type="project" value="UniProtKB-KW"/>
</dbReference>
<feature type="non-terminal residue" evidence="9">
    <location>
        <position position="153"/>
    </location>
</feature>
<dbReference type="Gene3D" id="1.10.565.10">
    <property type="entry name" value="Retinoid X Receptor"/>
    <property type="match status" value="2"/>
</dbReference>
<feature type="domain" description="NR LBD" evidence="8">
    <location>
        <begin position="1"/>
        <end position="153"/>
    </location>
</feature>
<keyword evidence="2" id="KW-0863">Zinc-finger</keyword>
<dbReference type="Proteomes" id="UP000728032">
    <property type="component" value="Unassembled WGS sequence"/>
</dbReference>
<evidence type="ECO:0000256" key="2">
    <source>
        <dbReference type="ARBA" id="ARBA00022771"/>
    </source>
</evidence>
<protein>
    <recommendedName>
        <fullName evidence="8">NR LBD domain-containing protein</fullName>
    </recommendedName>
</protein>
<dbReference type="GO" id="GO:0030154">
    <property type="term" value="P:cell differentiation"/>
    <property type="evidence" value="ECO:0007669"/>
    <property type="project" value="TreeGrafter"/>
</dbReference>
<evidence type="ECO:0000256" key="4">
    <source>
        <dbReference type="ARBA" id="ARBA00023015"/>
    </source>
</evidence>
<keyword evidence="7" id="KW-0675">Receptor</keyword>
<dbReference type="PANTHER" id="PTHR24082">
    <property type="entry name" value="NUCLEAR HORMONE RECEPTOR"/>
    <property type="match status" value="1"/>
</dbReference>
<dbReference type="GO" id="GO:0000978">
    <property type="term" value="F:RNA polymerase II cis-regulatory region sequence-specific DNA binding"/>
    <property type="evidence" value="ECO:0007669"/>
    <property type="project" value="TreeGrafter"/>
</dbReference>
<keyword evidence="10" id="KW-1185">Reference proteome</keyword>
<evidence type="ECO:0000256" key="1">
    <source>
        <dbReference type="ARBA" id="ARBA00022723"/>
    </source>
</evidence>
<evidence type="ECO:0000313" key="10">
    <source>
        <dbReference type="Proteomes" id="UP000728032"/>
    </source>
</evidence>
<dbReference type="PANTHER" id="PTHR24082:SF283">
    <property type="entry name" value="NUCLEAR HORMONE RECEPTOR HR96"/>
    <property type="match status" value="1"/>
</dbReference>
<keyword evidence="3" id="KW-0862">Zinc</keyword>
<dbReference type="OrthoDB" id="6352325at2759"/>
<dbReference type="AlphaFoldDB" id="A0A7R9R0S4"/>
<dbReference type="SMART" id="SM00430">
    <property type="entry name" value="HOLI"/>
    <property type="match status" value="1"/>
</dbReference>
<evidence type="ECO:0000259" key="8">
    <source>
        <dbReference type="PROSITE" id="PS51843"/>
    </source>
</evidence>
<sequence>MISDECIKMKDQELGTASHDTLYGELAIKSQEIQIRNIIKMSKRLNAFKSLCEQDKVILIKYASFEIITLRMVLNFNFQDMYWTANINTGKQDITCKLTAIILFNPNRPNLVNKNTIKLQQYVYFHLLKRYLQMKYRSELLSNGKLLRLIKNL</sequence>
<evidence type="ECO:0000256" key="3">
    <source>
        <dbReference type="ARBA" id="ARBA00022833"/>
    </source>
</evidence>
<evidence type="ECO:0000256" key="6">
    <source>
        <dbReference type="ARBA" id="ARBA00023163"/>
    </source>
</evidence>
<dbReference type="EMBL" id="OC952950">
    <property type="protein sequence ID" value="CAD7664398.1"/>
    <property type="molecule type" value="Genomic_DNA"/>
</dbReference>
<dbReference type="InterPro" id="IPR000536">
    <property type="entry name" value="Nucl_hrmn_rcpt_lig-bd"/>
</dbReference>
<keyword evidence="1" id="KW-0479">Metal-binding</keyword>
<dbReference type="EMBL" id="CAJPVJ010038125">
    <property type="protein sequence ID" value="CAG2181535.1"/>
    <property type="molecule type" value="Genomic_DNA"/>
</dbReference>
<accession>A0A7R9R0S4</accession>